<organism evidence="3 4">
    <name type="scientific">Candidatus Doudnabacteria bacterium RIFCSPHIGHO2_01_FULL_50_11</name>
    <dbReference type="NCBI Taxonomy" id="1817828"/>
    <lineage>
        <taxon>Bacteria</taxon>
        <taxon>Candidatus Doudnaibacteriota</taxon>
    </lineage>
</organism>
<dbReference type="CDD" id="cd08892">
    <property type="entry name" value="SRPBCC_Aha1"/>
    <property type="match status" value="1"/>
</dbReference>
<dbReference type="InterPro" id="IPR013538">
    <property type="entry name" value="ASHA1/2-like_C"/>
</dbReference>
<evidence type="ECO:0000259" key="2">
    <source>
        <dbReference type="Pfam" id="PF08327"/>
    </source>
</evidence>
<dbReference type="Proteomes" id="UP000178377">
    <property type="component" value="Unassembled WGS sequence"/>
</dbReference>
<proteinExistence type="inferred from homology"/>
<sequence length="133" mass="15035">MTKTIKQTAIFPAGPHEVYEALMNSKTHSAFTGDKATISRKVGGSIYAYGGYIRGKNIKLVPDKLIEQSWQASDWPKNMVSVVKFELVAHKTGTKLTFTHTGVPDEQYSSIKQGWIDYYWEPMKDLFSKSVKK</sequence>
<dbReference type="SUPFAM" id="SSF55961">
    <property type="entry name" value="Bet v1-like"/>
    <property type="match status" value="1"/>
</dbReference>
<evidence type="ECO:0000313" key="3">
    <source>
        <dbReference type="EMBL" id="OGE88246.1"/>
    </source>
</evidence>
<dbReference type="AlphaFoldDB" id="A0A1F5PE71"/>
<dbReference type="Gene3D" id="3.30.530.20">
    <property type="match status" value="1"/>
</dbReference>
<dbReference type="STRING" id="1817828.A2722_01675"/>
<evidence type="ECO:0000313" key="4">
    <source>
        <dbReference type="Proteomes" id="UP000178377"/>
    </source>
</evidence>
<dbReference type="InterPro" id="IPR023393">
    <property type="entry name" value="START-like_dom_sf"/>
</dbReference>
<protein>
    <recommendedName>
        <fullName evidence="2">Activator of Hsp90 ATPase homologue 1/2-like C-terminal domain-containing protein</fullName>
    </recommendedName>
</protein>
<accession>A0A1F5PE71</accession>
<name>A0A1F5PE71_9BACT</name>
<feature type="domain" description="Activator of Hsp90 ATPase homologue 1/2-like C-terminal" evidence="2">
    <location>
        <begin position="14"/>
        <end position="127"/>
    </location>
</feature>
<dbReference type="EMBL" id="MFEO01000035">
    <property type="protein sequence ID" value="OGE88246.1"/>
    <property type="molecule type" value="Genomic_DNA"/>
</dbReference>
<comment type="caution">
    <text evidence="3">The sequence shown here is derived from an EMBL/GenBank/DDBJ whole genome shotgun (WGS) entry which is preliminary data.</text>
</comment>
<dbReference type="Pfam" id="PF08327">
    <property type="entry name" value="AHSA1"/>
    <property type="match status" value="1"/>
</dbReference>
<reference evidence="3 4" key="1">
    <citation type="journal article" date="2016" name="Nat. Commun.">
        <title>Thousands of microbial genomes shed light on interconnected biogeochemical processes in an aquifer system.</title>
        <authorList>
            <person name="Anantharaman K."/>
            <person name="Brown C.T."/>
            <person name="Hug L.A."/>
            <person name="Sharon I."/>
            <person name="Castelle C.J."/>
            <person name="Probst A.J."/>
            <person name="Thomas B.C."/>
            <person name="Singh A."/>
            <person name="Wilkins M.J."/>
            <person name="Karaoz U."/>
            <person name="Brodie E.L."/>
            <person name="Williams K.H."/>
            <person name="Hubbard S.S."/>
            <person name="Banfield J.F."/>
        </authorList>
    </citation>
    <scope>NUCLEOTIDE SEQUENCE [LARGE SCALE GENOMIC DNA]</scope>
</reference>
<evidence type="ECO:0000256" key="1">
    <source>
        <dbReference type="ARBA" id="ARBA00006817"/>
    </source>
</evidence>
<gene>
    <name evidence="3" type="ORF">A2722_01675</name>
</gene>
<comment type="similarity">
    <text evidence="1">Belongs to the AHA1 family.</text>
</comment>